<evidence type="ECO:0000313" key="2">
    <source>
        <dbReference type="Proteomes" id="UP001301152"/>
    </source>
</evidence>
<organism evidence="1 2">
    <name type="scientific">Acetobacter thailandicus</name>
    <dbReference type="NCBI Taxonomy" id="1502842"/>
    <lineage>
        <taxon>Bacteria</taxon>
        <taxon>Pseudomonadati</taxon>
        <taxon>Pseudomonadota</taxon>
        <taxon>Alphaproteobacteria</taxon>
        <taxon>Acetobacterales</taxon>
        <taxon>Acetobacteraceae</taxon>
        <taxon>Acetobacter</taxon>
    </lineage>
</organism>
<dbReference type="EMBL" id="JAPIUZ010000001">
    <property type="protein sequence ID" value="MCX2563018.1"/>
    <property type="molecule type" value="Genomic_DNA"/>
</dbReference>
<sequence>MSYTSRSELPAGTSLKRVLQIVDLLDYRSLRNELRIPNMRSFFWYDEQDYRSWSGVELQVYNENGQIAIDTRTTVSRSYWDLVHQNKTIKLIRDLFGGHFETDGGRNRYWQPDESPPSPLVSGCYLARWRFKNALIKSQIYLQARKFEGDIAREKPSGFFFMDEINPRITSNNLLVPFIIAVWEEYYRSTFVAIFKCTDRREQVLKKARLSHHQLEQIASNKKTMEQALSECFSFQRPSVIGENFRLLDSKLDLAAAMRKPFKRRRLTLFDQIEALVDGRNAFVHAGEMDLSLYDREIEKVLTDIVEAVDRCYKAIGSHFKFTPLTEY</sequence>
<name>A0ABT3QCH7_9PROT</name>
<accession>A0ABT3QCH7</accession>
<proteinExistence type="predicted"/>
<dbReference type="RefSeq" id="WP_173560295.1">
    <property type="nucleotide sequence ID" value="NZ_JAPIUZ010000001.1"/>
</dbReference>
<evidence type="ECO:0008006" key="3">
    <source>
        <dbReference type="Google" id="ProtNLM"/>
    </source>
</evidence>
<evidence type="ECO:0000313" key="1">
    <source>
        <dbReference type="EMBL" id="MCX2563018.1"/>
    </source>
</evidence>
<reference evidence="1 2" key="1">
    <citation type="submission" date="2022-11" db="EMBL/GenBank/DDBJ databases">
        <title>Genome sequencing of Acetobacter type strain.</title>
        <authorList>
            <person name="Heo J."/>
            <person name="Lee D."/>
            <person name="Han B.-H."/>
            <person name="Hong S.-B."/>
            <person name="Kwon S.-W."/>
        </authorList>
    </citation>
    <scope>NUCLEOTIDE SEQUENCE [LARGE SCALE GENOMIC DNA]</scope>
    <source>
        <strain evidence="1 2">KACC 21253</strain>
    </source>
</reference>
<protein>
    <recommendedName>
        <fullName evidence="3">RiboL-PSP-HEPN domain-containing protein</fullName>
    </recommendedName>
</protein>
<gene>
    <name evidence="1" type="ORF">OQ497_03405</name>
</gene>
<dbReference type="Proteomes" id="UP001301152">
    <property type="component" value="Unassembled WGS sequence"/>
</dbReference>
<comment type="caution">
    <text evidence="1">The sequence shown here is derived from an EMBL/GenBank/DDBJ whole genome shotgun (WGS) entry which is preliminary data.</text>
</comment>
<keyword evidence="2" id="KW-1185">Reference proteome</keyword>